<evidence type="ECO:0000256" key="8">
    <source>
        <dbReference type="PIRSR" id="PIRSR005639-1"/>
    </source>
</evidence>
<evidence type="ECO:0000313" key="10">
    <source>
        <dbReference type="EMBL" id="AFU59767.1"/>
    </source>
</evidence>
<dbReference type="HOGENOM" id="CLU_069674_2_0_2"/>
<dbReference type="PANTHER" id="PTHR31559:SF0">
    <property type="entry name" value="PYRIDOXAL 5'-PHOSPHATE SYNTHASE SUBUNIT SNO1-RELATED"/>
    <property type="match status" value="1"/>
</dbReference>
<dbReference type="Pfam" id="PF01174">
    <property type="entry name" value="SNO"/>
    <property type="match status" value="1"/>
</dbReference>
<dbReference type="PROSITE" id="PS01236">
    <property type="entry name" value="PDXT_SNO_1"/>
    <property type="match status" value="1"/>
</dbReference>
<evidence type="ECO:0000256" key="3">
    <source>
        <dbReference type="ARBA" id="ARBA00022898"/>
    </source>
</evidence>
<gene>
    <name evidence="7 10" type="primary">pdxT</name>
    <name evidence="10" type="ordered locus">Ngar_c28470</name>
</gene>
<dbReference type="GO" id="GO:0006543">
    <property type="term" value="P:L-glutamine catabolic process"/>
    <property type="evidence" value="ECO:0007669"/>
    <property type="project" value="UniProtKB-UniRule"/>
</dbReference>
<comment type="similarity">
    <text evidence="1 7">Belongs to the glutaminase PdxT/SNO family.</text>
</comment>
<dbReference type="InterPro" id="IPR029062">
    <property type="entry name" value="Class_I_gatase-like"/>
</dbReference>
<dbReference type="EC" id="4.3.3.6" evidence="7"/>
<dbReference type="STRING" id="1237085.Ngar_c28470"/>
<feature type="binding site" evidence="7 9">
    <location>
        <begin position="61"/>
        <end position="63"/>
    </location>
    <ligand>
        <name>L-glutamine</name>
        <dbReference type="ChEBI" id="CHEBI:58359"/>
    </ligand>
</feature>
<dbReference type="SUPFAM" id="SSF52317">
    <property type="entry name" value="Class I glutamine amidotransferase-like"/>
    <property type="match status" value="1"/>
</dbReference>
<comment type="catalytic activity">
    <reaction evidence="6 7">
        <text>L-glutamine + H2O = L-glutamate + NH4(+)</text>
        <dbReference type="Rhea" id="RHEA:15889"/>
        <dbReference type="ChEBI" id="CHEBI:15377"/>
        <dbReference type="ChEBI" id="CHEBI:28938"/>
        <dbReference type="ChEBI" id="CHEBI:29985"/>
        <dbReference type="ChEBI" id="CHEBI:58359"/>
        <dbReference type="EC" id="3.5.1.2"/>
    </reaction>
</comment>
<comment type="subunit">
    <text evidence="7">In the presence of PdxS, forms a dodecamer of heterodimers. Only shows activity in the heterodimer.</text>
</comment>
<sequence length="216" mass="23585">MSSSKKKPVVTIGVLGFQGDIEENIAATKQALQEMQVEGNVELVRYPEEVEKVDGLILPGGESTVQSTLAAIQRSLPVIKKRISEGMPVMGTCAGMIMLSRRAFDRVVGDTKQKLIGNLDIVIERNAFGRQNDSFEADLSIGMLGKEAFKGVFIRAPAVSEVGKDVEVLAKLNNKVVAVRQKNIIGTAFHPELSGDSRMHRHLVKMAIDFKHKNSS</sequence>
<dbReference type="InterPro" id="IPR021196">
    <property type="entry name" value="PdxT/SNO_CS"/>
</dbReference>
<dbReference type="AlphaFoldDB" id="K0ILX5"/>
<dbReference type="CDD" id="cd01749">
    <property type="entry name" value="GATase1_PB"/>
    <property type="match status" value="1"/>
</dbReference>
<dbReference type="GO" id="GO:0004359">
    <property type="term" value="F:glutaminase activity"/>
    <property type="evidence" value="ECO:0007669"/>
    <property type="project" value="UniProtKB-UniRule"/>
</dbReference>
<dbReference type="NCBIfam" id="TIGR03800">
    <property type="entry name" value="PLP_synth_Pdx2"/>
    <property type="match status" value="1"/>
</dbReference>
<keyword evidence="10" id="KW-0808">Transferase</keyword>
<keyword evidence="2 7" id="KW-0378">Hydrolase</keyword>
<comment type="function">
    <text evidence="7">Catalyzes the hydrolysis of glutamine to glutamate and ammonia as part of the biosynthesis of pyridoxal 5'-phosphate. The resulting ammonia molecule is channeled to the active site of PdxS.</text>
</comment>
<dbReference type="FunFam" id="3.40.50.880:FF:000041">
    <property type="entry name" value="Glutamine amidotransferase subunit pdxT, putative"/>
    <property type="match status" value="1"/>
</dbReference>
<evidence type="ECO:0000256" key="1">
    <source>
        <dbReference type="ARBA" id="ARBA00008345"/>
    </source>
</evidence>
<evidence type="ECO:0000256" key="7">
    <source>
        <dbReference type="HAMAP-Rule" id="MF_01615"/>
    </source>
</evidence>
<evidence type="ECO:0000256" key="9">
    <source>
        <dbReference type="PIRSR" id="PIRSR005639-2"/>
    </source>
</evidence>
<dbReference type="KEGG" id="nga:Ngar_c28470"/>
<reference evidence="10 11" key="1">
    <citation type="journal article" date="2012" name="Environ. Microbiol.">
        <title>The genome of the ammonia-oxidizing Candidatus Nitrososphaera gargensis: insights into metabolic versatility and environmental adaptations.</title>
        <authorList>
            <person name="Spang A."/>
            <person name="Poehlein A."/>
            <person name="Offre P."/>
            <person name="Zumbragel S."/>
            <person name="Haider S."/>
            <person name="Rychlik N."/>
            <person name="Nowka B."/>
            <person name="Schmeisser C."/>
            <person name="Lebedeva E.V."/>
            <person name="Rattei T."/>
            <person name="Bohm C."/>
            <person name="Schmid M."/>
            <person name="Galushko A."/>
            <person name="Hatzenpichler R."/>
            <person name="Weinmaier T."/>
            <person name="Daniel R."/>
            <person name="Schleper C."/>
            <person name="Spieck E."/>
            <person name="Streit W."/>
            <person name="Wagner M."/>
        </authorList>
    </citation>
    <scope>NUCLEOTIDE SEQUENCE [LARGE SCALE GENOMIC DNA]</scope>
    <source>
        <strain evidence="11">Ga9.2</strain>
    </source>
</reference>
<dbReference type="GO" id="GO:0036381">
    <property type="term" value="F:pyridoxal 5'-phosphate synthase (glutamine hydrolysing) activity"/>
    <property type="evidence" value="ECO:0007669"/>
    <property type="project" value="UniProtKB-UniRule"/>
</dbReference>
<dbReference type="OrthoDB" id="26717at2157"/>
<keyword evidence="5 7" id="KW-0456">Lyase</keyword>
<keyword evidence="4 7" id="KW-0315">Glutamine amidotransferase</keyword>
<dbReference type="InParanoid" id="K0ILX5"/>
<dbReference type="GO" id="GO:0016740">
    <property type="term" value="F:transferase activity"/>
    <property type="evidence" value="ECO:0007669"/>
    <property type="project" value="UniProtKB-KW"/>
</dbReference>
<keyword evidence="11" id="KW-1185">Reference proteome</keyword>
<protein>
    <recommendedName>
        <fullName evidence="7">Pyridoxal 5'-phosphate synthase subunit PdxT</fullName>
        <ecNumber evidence="7">4.3.3.6</ecNumber>
    </recommendedName>
    <alternativeName>
        <fullName evidence="7">Pdx2</fullName>
    </alternativeName>
    <alternativeName>
        <fullName evidence="7">Pyridoxal 5'-phosphate synthase glutaminase subunit</fullName>
        <ecNumber evidence="7">3.5.1.2</ecNumber>
    </alternativeName>
</protein>
<evidence type="ECO:0000256" key="5">
    <source>
        <dbReference type="ARBA" id="ARBA00023239"/>
    </source>
</evidence>
<dbReference type="RefSeq" id="WP_015020301.1">
    <property type="nucleotide sequence ID" value="NC_018719.1"/>
</dbReference>
<dbReference type="Gene3D" id="3.40.50.880">
    <property type="match status" value="1"/>
</dbReference>
<dbReference type="HAMAP" id="MF_01615">
    <property type="entry name" value="PdxT"/>
    <property type="match status" value="1"/>
</dbReference>
<name>K0ILX5_NITGG</name>
<evidence type="ECO:0000256" key="4">
    <source>
        <dbReference type="ARBA" id="ARBA00022962"/>
    </source>
</evidence>
<dbReference type="PROSITE" id="PS51130">
    <property type="entry name" value="PDXT_SNO_2"/>
    <property type="match status" value="1"/>
</dbReference>
<dbReference type="GO" id="GO:0008614">
    <property type="term" value="P:pyridoxine metabolic process"/>
    <property type="evidence" value="ECO:0007669"/>
    <property type="project" value="TreeGrafter"/>
</dbReference>
<dbReference type="Proteomes" id="UP000008037">
    <property type="component" value="Chromosome"/>
</dbReference>
<feature type="active site" description="Charge relay system" evidence="7 8">
    <location>
        <position position="192"/>
    </location>
</feature>
<feature type="active site" description="Charge relay system" evidence="7 8">
    <location>
        <position position="190"/>
    </location>
</feature>
<dbReference type="PROSITE" id="PS51273">
    <property type="entry name" value="GATASE_TYPE_1"/>
    <property type="match status" value="1"/>
</dbReference>
<keyword evidence="3 7" id="KW-0663">Pyridoxal phosphate</keyword>
<dbReference type="UniPathway" id="UPA00245"/>
<dbReference type="InterPro" id="IPR002161">
    <property type="entry name" value="PdxT/SNO"/>
</dbReference>
<comment type="catalytic activity">
    <reaction evidence="7">
        <text>aldehydo-D-ribose 5-phosphate + D-glyceraldehyde 3-phosphate + L-glutamine = pyridoxal 5'-phosphate + L-glutamate + phosphate + 3 H2O + H(+)</text>
        <dbReference type="Rhea" id="RHEA:31507"/>
        <dbReference type="ChEBI" id="CHEBI:15377"/>
        <dbReference type="ChEBI" id="CHEBI:15378"/>
        <dbReference type="ChEBI" id="CHEBI:29985"/>
        <dbReference type="ChEBI" id="CHEBI:43474"/>
        <dbReference type="ChEBI" id="CHEBI:58273"/>
        <dbReference type="ChEBI" id="CHEBI:58359"/>
        <dbReference type="ChEBI" id="CHEBI:59776"/>
        <dbReference type="ChEBI" id="CHEBI:597326"/>
        <dbReference type="EC" id="4.3.3.6"/>
    </reaction>
</comment>
<comment type="pathway">
    <text evidence="7">Cofactor biosynthesis; pyridoxal 5'-phosphate biosynthesis.</text>
</comment>
<feature type="binding site" evidence="7 9">
    <location>
        <begin position="154"/>
        <end position="155"/>
    </location>
    <ligand>
        <name>L-glutamine</name>
        <dbReference type="ChEBI" id="CHEBI:58359"/>
    </ligand>
</feature>
<evidence type="ECO:0000256" key="2">
    <source>
        <dbReference type="ARBA" id="ARBA00022801"/>
    </source>
</evidence>
<evidence type="ECO:0000313" key="11">
    <source>
        <dbReference type="Proteomes" id="UP000008037"/>
    </source>
</evidence>
<dbReference type="GO" id="GO:1903600">
    <property type="term" value="C:glutaminase complex"/>
    <property type="evidence" value="ECO:0007669"/>
    <property type="project" value="TreeGrafter"/>
</dbReference>
<dbReference type="EMBL" id="CP002408">
    <property type="protein sequence ID" value="AFU59767.1"/>
    <property type="molecule type" value="Genomic_DNA"/>
</dbReference>
<proteinExistence type="inferred from homology"/>
<dbReference type="PANTHER" id="PTHR31559">
    <property type="entry name" value="PYRIDOXAL 5'-PHOSPHATE SYNTHASE SUBUNIT SNO"/>
    <property type="match status" value="1"/>
</dbReference>
<feature type="active site" description="Nucleophile" evidence="7 8">
    <location>
        <position position="93"/>
    </location>
</feature>
<dbReference type="GeneID" id="13794866"/>
<organism evidence="10 11">
    <name type="scientific">Nitrososphaera gargensis (strain Ga9.2)</name>
    <dbReference type="NCBI Taxonomy" id="1237085"/>
    <lineage>
        <taxon>Archaea</taxon>
        <taxon>Nitrososphaerota</taxon>
        <taxon>Nitrososphaeria</taxon>
        <taxon>Nitrososphaerales</taxon>
        <taxon>Nitrososphaeraceae</taxon>
        <taxon>Nitrososphaera</taxon>
    </lineage>
</organism>
<accession>K0ILX5</accession>
<dbReference type="PATRIC" id="fig|1237085.11.peg.2817"/>
<dbReference type="PIRSF" id="PIRSF005639">
    <property type="entry name" value="Glut_amidoT_SNO"/>
    <property type="match status" value="1"/>
</dbReference>
<dbReference type="EC" id="3.5.1.2" evidence="7"/>
<feature type="binding site" evidence="7 9">
    <location>
        <position position="125"/>
    </location>
    <ligand>
        <name>L-glutamine</name>
        <dbReference type="ChEBI" id="CHEBI:58359"/>
    </ligand>
</feature>
<evidence type="ECO:0000256" key="6">
    <source>
        <dbReference type="ARBA" id="ARBA00049534"/>
    </source>
</evidence>
<dbReference type="PROSITE" id="PS51274">
    <property type="entry name" value="GATASE_COBBQ"/>
    <property type="match status" value="1"/>
</dbReference>
<dbReference type="GO" id="GO:0042823">
    <property type="term" value="P:pyridoxal phosphate biosynthetic process"/>
    <property type="evidence" value="ECO:0007669"/>
    <property type="project" value="UniProtKB-UniRule"/>
</dbReference>
<dbReference type="GO" id="GO:0005829">
    <property type="term" value="C:cytosol"/>
    <property type="evidence" value="ECO:0007669"/>
    <property type="project" value="TreeGrafter"/>
</dbReference>
<dbReference type="FunCoup" id="K0ILX5">
    <property type="interactions" value="78"/>
</dbReference>